<protein>
    <recommendedName>
        <fullName evidence="13">8-oxo-dGTP diphosphatase</fullName>
        <ecNumber evidence="12">3.6.1.55</ecNumber>
    </recommendedName>
    <alternativeName>
        <fullName evidence="16">7,8-dihydro-8-oxoguanine-triphosphatase</fullName>
    </alternativeName>
    <alternativeName>
        <fullName evidence="15">Mutator protein MutT</fullName>
    </alternativeName>
    <alternativeName>
        <fullName evidence="14">dGTP pyrophosphohydrolase</fullName>
    </alternativeName>
</protein>
<evidence type="ECO:0000256" key="2">
    <source>
        <dbReference type="ARBA" id="ARBA00005582"/>
    </source>
</evidence>
<comment type="catalytic activity">
    <reaction evidence="11">
        <text>8-oxo-GTP + H2O = 8-oxo-GMP + diphosphate + H(+)</text>
        <dbReference type="Rhea" id="RHEA:67616"/>
        <dbReference type="ChEBI" id="CHEBI:15377"/>
        <dbReference type="ChEBI" id="CHEBI:15378"/>
        <dbReference type="ChEBI" id="CHEBI:33019"/>
        <dbReference type="ChEBI" id="CHEBI:143553"/>
        <dbReference type="ChEBI" id="CHEBI:145694"/>
    </reaction>
</comment>
<dbReference type="Gene3D" id="3.90.79.10">
    <property type="entry name" value="Nucleoside Triphosphate Pyrophosphohydrolase"/>
    <property type="match status" value="1"/>
</dbReference>
<dbReference type="EMBL" id="BAABEY010000012">
    <property type="protein sequence ID" value="GAA4435678.1"/>
    <property type="molecule type" value="Genomic_DNA"/>
</dbReference>
<dbReference type="PRINTS" id="PR00502">
    <property type="entry name" value="NUDIXFAMILY"/>
</dbReference>
<sequence>MPEVEEKVSVPVPCAIIEKDGRILVAQRNALGSLPLKWEFPGGKQEKGETEEEGLAREIMEELSVQVEIGKRLPATSRDDGWREIVLIPFVCTLPVGQQIFLTEHEQMRWLSRTEFYTVDWAEADRNVLKTYEAYLDRSF</sequence>
<evidence type="ECO:0000256" key="10">
    <source>
        <dbReference type="ARBA" id="ARBA00035861"/>
    </source>
</evidence>
<evidence type="ECO:0000313" key="18">
    <source>
        <dbReference type="EMBL" id="GAA4435678.1"/>
    </source>
</evidence>
<keyword evidence="19" id="KW-1185">Reference proteome</keyword>
<keyword evidence="9" id="KW-0234">DNA repair</keyword>
<keyword evidence="4" id="KW-0235">DNA replication</keyword>
<keyword evidence="3" id="KW-0515">Mutator protein</keyword>
<evidence type="ECO:0000313" key="19">
    <source>
        <dbReference type="Proteomes" id="UP001501508"/>
    </source>
</evidence>
<comment type="similarity">
    <text evidence="2">Belongs to the Nudix hydrolase family.</text>
</comment>
<dbReference type="RefSeq" id="WP_345027428.1">
    <property type="nucleotide sequence ID" value="NZ_BAABEY010000012.1"/>
</dbReference>
<evidence type="ECO:0000256" key="14">
    <source>
        <dbReference type="ARBA" id="ARBA00041592"/>
    </source>
</evidence>
<evidence type="ECO:0000256" key="13">
    <source>
        <dbReference type="ARBA" id="ARBA00040794"/>
    </source>
</evidence>
<evidence type="ECO:0000256" key="6">
    <source>
        <dbReference type="ARBA" id="ARBA00022763"/>
    </source>
</evidence>
<dbReference type="InterPro" id="IPR015797">
    <property type="entry name" value="NUDIX_hydrolase-like_dom_sf"/>
</dbReference>
<dbReference type="PANTHER" id="PTHR47707:SF1">
    <property type="entry name" value="NUDIX HYDROLASE FAMILY PROTEIN"/>
    <property type="match status" value="1"/>
</dbReference>
<dbReference type="InterPro" id="IPR000086">
    <property type="entry name" value="NUDIX_hydrolase_dom"/>
</dbReference>
<dbReference type="Pfam" id="PF00293">
    <property type="entry name" value="NUDIX"/>
    <property type="match status" value="1"/>
</dbReference>
<organism evidence="18 19">
    <name type="scientific">Ravibacter arvi</name>
    <dbReference type="NCBI Taxonomy" id="2051041"/>
    <lineage>
        <taxon>Bacteria</taxon>
        <taxon>Pseudomonadati</taxon>
        <taxon>Bacteroidota</taxon>
        <taxon>Cytophagia</taxon>
        <taxon>Cytophagales</taxon>
        <taxon>Spirosomataceae</taxon>
        <taxon>Ravibacter</taxon>
    </lineage>
</organism>
<accession>A0ABP8LSH0</accession>
<evidence type="ECO:0000256" key="4">
    <source>
        <dbReference type="ARBA" id="ARBA00022705"/>
    </source>
</evidence>
<evidence type="ECO:0000256" key="9">
    <source>
        <dbReference type="ARBA" id="ARBA00023204"/>
    </source>
</evidence>
<evidence type="ECO:0000256" key="5">
    <source>
        <dbReference type="ARBA" id="ARBA00022723"/>
    </source>
</evidence>
<evidence type="ECO:0000256" key="7">
    <source>
        <dbReference type="ARBA" id="ARBA00022801"/>
    </source>
</evidence>
<name>A0ABP8LSH0_9BACT</name>
<evidence type="ECO:0000256" key="15">
    <source>
        <dbReference type="ARBA" id="ARBA00041979"/>
    </source>
</evidence>
<dbReference type="InterPro" id="IPR047127">
    <property type="entry name" value="MutT-like"/>
</dbReference>
<dbReference type="SUPFAM" id="SSF55811">
    <property type="entry name" value="Nudix"/>
    <property type="match status" value="1"/>
</dbReference>
<evidence type="ECO:0000256" key="8">
    <source>
        <dbReference type="ARBA" id="ARBA00022842"/>
    </source>
</evidence>
<comment type="caution">
    <text evidence="18">The sequence shown here is derived from an EMBL/GenBank/DDBJ whole genome shotgun (WGS) entry which is preliminary data.</text>
</comment>
<dbReference type="EC" id="3.6.1.55" evidence="12"/>
<evidence type="ECO:0000256" key="1">
    <source>
        <dbReference type="ARBA" id="ARBA00001946"/>
    </source>
</evidence>
<dbReference type="Proteomes" id="UP001501508">
    <property type="component" value="Unassembled WGS sequence"/>
</dbReference>
<evidence type="ECO:0000256" key="16">
    <source>
        <dbReference type="ARBA" id="ARBA00042798"/>
    </source>
</evidence>
<comment type="cofactor">
    <cofactor evidence="1">
        <name>Mg(2+)</name>
        <dbReference type="ChEBI" id="CHEBI:18420"/>
    </cofactor>
</comment>
<keyword evidence="5" id="KW-0479">Metal-binding</keyword>
<evidence type="ECO:0000256" key="3">
    <source>
        <dbReference type="ARBA" id="ARBA00022457"/>
    </source>
</evidence>
<dbReference type="InterPro" id="IPR020476">
    <property type="entry name" value="Nudix_hydrolase"/>
</dbReference>
<feature type="domain" description="Nudix hydrolase" evidence="17">
    <location>
        <begin position="7"/>
        <end position="133"/>
    </location>
</feature>
<gene>
    <name evidence="18" type="ORF">GCM10023091_12570</name>
</gene>
<dbReference type="PANTHER" id="PTHR47707">
    <property type="entry name" value="8-OXO-DGTP DIPHOSPHATASE"/>
    <property type="match status" value="1"/>
</dbReference>
<proteinExistence type="inferred from homology"/>
<dbReference type="PROSITE" id="PS51462">
    <property type="entry name" value="NUDIX"/>
    <property type="match status" value="1"/>
</dbReference>
<evidence type="ECO:0000256" key="11">
    <source>
        <dbReference type="ARBA" id="ARBA00036904"/>
    </source>
</evidence>
<reference evidence="19" key="1">
    <citation type="journal article" date="2019" name="Int. J. Syst. Evol. Microbiol.">
        <title>The Global Catalogue of Microorganisms (GCM) 10K type strain sequencing project: providing services to taxonomists for standard genome sequencing and annotation.</title>
        <authorList>
            <consortium name="The Broad Institute Genomics Platform"/>
            <consortium name="The Broad Institute Genome Sequencing Center for Infectious Disease"/>
            <person name="Wu L."/>
            <person name="Ma J."/>
        </authorList>
    </citation>
    <scope>NUCLEOTIDE SEQUENCE [LARGE SCALE GENOMIC DNA]</scope>
    <source>
        <strain evidence="19">JCM 31920</strain>
    </source>
</reference>
<comment type="catalytic activity">
    <reaction evidence="10">
        <text>8-oxo-dGTP + H2O = 8-oxo-dGMP + diphosphate + H(+)</text>
        <dbReference type="Rhea" id="RHEA:31575"/>
        <dbReference type="ChEBI" id="CHEBI:15377"/>
        <dbReference type="ChEBI" id="CHEBI:15378"/>
        <dbReference type="ChEBI" id="CHEBI:33019"/>
        <dbReference type="ChEBI" id="CHEBI:63224"/>
        <dbReference type="ChEBI" id="CHEBI:77896"/>
        <dbReference type="EC" id="3.6.1.55"/>
    </reaction>
</comment>
<evidence type="ECO:0000259" key="17">
    <source>
        <dbReference type="PROSITE" id="PS51462"/>
    </source>
</evidence>
<evidence type="ECO:0000256" key="12">
    <source>
        <dbReference type="ARBA" id="ARBA00038905"/>
    </source>
</evidence>
<keyword evidence="6" id="KW-0227">DNA damage</keyword>
<keyword evidence="7" id="KW-0378">Hydrolase</keyword>
<keyword evidence="8" id="KW-0460">Magnesium</keyword>
<dbReference type="CDD" id="cd03425">
    <property type="entry name" value="NUDIX_MutT_NudA_like"/>
    <property type="match status" value="1"/>
</dbReference>